<dbReference type="PANTHER" id="PTHR24173:SF74">
    <property type="entry name" value="ANKYRIN REPEAT DOMAIN-CONTAINING PROTEIN 16"/>
    <property type="match status" value="1"/>
</dbReference>
<reference evidence="7" key="1">
    <citation type="journal article" date="2016" name="Nat. Commun.">
        <title>The Gonium pectorale genome demonstrates co-option of cell cycle regulation during the evolution of multicellularity.</title>
        <authorList>
            <person name="Hanschen E.R."/>
            <person name="Marriage T.N."/>
            <person name="Ferris P.J."/>
            <person name="Hamaji T."/>
            <person name="Toyoda A."/>
            <person name="Fujiyama A."/>
            <person name="Neme R."/>
            <person name="Noguchi H."/>
            <person name="Minakuchi Y."/>
            <person name="Suzuki M."/>
            <person name="Kawai-Toyooka H."/>
            <person name="Smith D.R."/>
            <person name="Sparks H."/>
            <person name="Anderson J."/>
            <person name="Bakaric R."/>
            <person name="Luria V."/>
            <person name="Karger A."/>
            <person name="Kirschner M.W."/>
            <person name="Durand P.M."/>
            <person name="Michod R.E."/>
            <person name="Nozaki H."/>
            <person name="Olson B.J."/>
        </authorList>
    </citation>
    <scope>NUCLEOTIDE SEQUENCE [LARGE SCALE GENOMIC DNA]</scope>
    <source>
        <strain evidence="7">NIES-2863</strain>
    </source>
</reference>
<evidence type="ECO:0000256" key="1">
    <source>
        <dbReference type="ARBA" id="ARBA00022737"/>
    </source>
</evidence>
<evidence type="ECO:0000313" key="7">
    <source>
        <dbReference type="Proteomes" id="UP000075714"/>
    </source>
</evidence>
<keyword evidence="5" id="KW-0812">Transmembrane</keyword>
<keyword evidence="5" id="KW-0472">Membrane</keyword>
<keyword evidence="5" id="KW-1133">Transmembrane helix</keyword>
<evidence type="ECO:0000256" key="4">
    <source>
        <dbReference type="SAM" id="MobiDB-lite"/>
    </source>
</evidence>
<dbReference type="AlphaFoldDB" id="A0A150GIU6"/>
<comment type="caution">
    <text evidence="6">The sequence shown here is derived from an EMBL/GenBank/DDBJ whole genome shotgun (WGS) entry which is preliminary data.</text>
</comment>
<evidence type="ECO:0000256" key="3">
    <source>
        <dbReference type="PROSITE-ProRule" id="PRU00023"/>
    </source>
</evidence>
<dbReference type="STRING" id="33097.A0A150GIU6"/>
<dbReference type="SUPFAM" id="SSF48403">
    <property type="entry name" value="Ankyrin repeat"/>
    <property type="match status" value="2"/>
</dbReference>
<keyword evidence="1" id="KW-0677">Repeat</keyword>
<dbReference type="SMART" id="SM00248">
    <property type="entry name" value="ANK"/>
    <property type="match status" value="7"/>
</dbReference>
<gene>
    <name evidence="6" type="ORF">GPECTOR_20g573</name>
</gene>
<accession>A0A150GIU6</accession>
<dbReference type="EMBL" id="LSYV01000021">
    <property type="protein sequence ID" value="KXZ49716.1"/>
    <property type="molecule type" value="Genomic_DNA"/>
</dbReference>
<dbReference type="PROSITE" id="PS50297">
    <property type="entry name" value="ANK_REP_REGION"/>
    <property type="match status" value="6"/>
</dbReference>
<dbReference type="Gene3D" id="1.25.40.20">
    <property type="entry name" value="Ankyrin repeat-containing domain"/>
    <property type="match status" value="4"/>
</dbReference>
<feature type="repeat" description="ANK" evidence="3">
    <location>
        <begin position="50"/>
        <end position="82"/>
    </location>
</feature>
<proteinExistence type="predicted"/>
<evidence type="ECO:0000256" key="2">
    <source>
        <dbReference type="ARBA" id="ARBA00023043"/>
    </source>
</evidence>
<feature type="repeat" description="ANK" evidence="3">
    <location>
        <begin position="360"/>
        <end position="381"/>
    </location>
</feature>
<keyword evidence="7" id="KW-1185">Reference proteome</keyword>
<dbReference type="PANTHER" id="PTHR24173">
    <property type="entry name" value="ANKYRIN REPEAT CONTAINING"/>
    <property type="match status" value="1"/>
</dbReference>
<keyword evidence="2 3" id="KW-0040">ANK repeat</keyword>
<protein>
    <submittedName>
        <fullName evidence="6">Uncharacterized protein</fullName>
    </submittedName>
</protein>
<feature type="compositionally biased region" description="Low complexity" evidence="4">
    <location>
        <begin position="167"/>
        <end position="187"/>
    </location>
</feature>
<dbReference type="InterPro" id="IPR036770">
    <property type="entry name" value="Ankyrin_rpt-contain_sf"/>
</dbReference>
<feature type="repeat" description="ANK" evidence="3">
    <location>
        <begin position="427"/>
        <end position="459"/>
    </location>
</feature>
<evidence type="ECO:0000313" key="6">
    <source>
        <dbReference type="EMBL" id="KXZ49716.1"/>
    </source>
</evidence>
<dbReference type="Proteomes" id="UP000075714">
    <property type="component" value="Unassembled WGS sequence"/>
</dbReference>
<feature type="repeat" description="ANK" evidence="3">
    <location>
        <begin position="294"/>
        <end position="326"/>
    </location>
</feature>
<evidence type="ECO:0000256" key="5">
    <source>
        <dbReference type="SAM" id="Phobius"/>
    </source>
</evidence>
<feature type="transmembrane region" description="Helical" evidence="5">
    <location>
        <begin position="196"/>
        <end position="215"/>
    </location>
</feature>
<dbReference type="InterPro" id="IPR002110">
    <property type="entry name" value="Ankyrin_rpt"/>
</dbReference>
<dbReference type="OrthoDB" id="194358at2759"/>
<dbReference type="PROSITE" id="PS50088">
    <property type="entry name" value="ANK_REPEAT"/>
    <property type="match status" value="6"/>
</dbReference>
<feature type="region of interest" description="Disordered" evidence="4">
    <location>
        <begin position="147"/>
        <end position="187"/>
    </location>
</feature>
<dbReference type="Pfam" id="PF12796">
    <property type="entry name" value="Ank_2"/>
    <property type="match status" value="3"/>
</dbReference>
<name>A0A150GIU6_GONPE</name>
<feature type="repeat" description="ANK" evidence="3">
    <location>
        <begin position="394"/>
        <end position="426"/>
    </location>
</feature>
<organism evidence="6 7">
    <name type="scientific">Gonium pectorale</name>
    <name type="common">Green alga</name>
    <dbReference type="NCBI Taxonomy" id="33097"/>
    <lineage>
        <taxon>Eukaryota</taxon>
        <taxon>Viridiplantae</taxon>
        <taxon>Chlorophyta</taxon>
        <taxon>core chlorophytes</taxon>
        <taxon>Chlorophyceae</taxon>
        <taxon>CS clade</taxon>
        <taxon>Chlamydomonadales</taxon>
        <taxon>Volvocaceae</taxon>
        <taxon>Gonium</taxon>
    </lineage>
</organism>
<feature type="repeat" description="ANK" evidence="3">
    <location>
        <begin position="327"/>
        <end position="359"/>
    </location>
</feature>
<sequence>MSTVAGGLIRHRRLPSEPPSTLLRAAATGDAQAVRALLGAAADKETASRDGCTPLMVASAAGHVEAVKALLEAGASLEARNAAGKSALWLAAEGGHIDVLRPLIWASPRQEHIREVADALMRGASTSPHATNCQAVLRAALQKSLMAPAASDEGGARQQETPPPPAAAIRQPQPQQQQHPPAAAGATPLSAPSGGWWAFSVAALLLSIFLIHVYVEPRMLPRANAVAARELQQHARGAGRNAGGAAVALMSFAARKGSEAMVAAWNATGLDEEKLAAYGLKWAALIGRELQDRRGRTALLAAAAAGDAGKVRALLEAGADKDRRDKAGYTPLLAAAANGHAAVLQMLLKAGADKMAQTEDGHTALFLAAGNGHIDVVNVLLIQAKVQKDPVDKVDRTPLWIAAANGHTDVMYPLVTRGADVEARDVDGRTPLLAAARNGQVDAVEVLLNANAKLAVADEAANRLGEVGERGEAVEQSSSLAF</sequence>